<dbReference type="KEGG" id="sazo:D1868_06100"/>
<dbReference type="Proteomes" id="UP000423396">
    <property type="component" value="Chromosome"/>
</dbReference>
<organism evidence="7 8">
    <name type="scientific">Stygiolobus azoricus</name>
    <dbReference type="NCBI Taxonomy" id="41675"/>
    <lineage>
        <taxon>Archaea</taxon>
        <taxon>Thermoproteota</taxon>
        <taxon>Thermoprotei</taxon>
        <taxon>Sulfolobales</taxon>
        <taxon>Sulfolobaceae</taxon>
        <taxon>Stygiolobus</taxon>
    </lineage>
</organism>
<dbReference type="GO" id="GO:0005886">
    <property type="term" value="C:plasma membrane"/>
    <property type="evidence" value="ECO:0007669"/>
    <property type="project" value="TreeGrafter"/>
</dbReference>
<dbReference type="PROSITE" id="PS50850">
    <property type="entry name" value="MFS"/>
    <property type="match status" value="1"/>
</dbReference>
<feature type="transmembrane region" description="Helical" evidence="5">
    <location>
        <begin position="133"/>
        <end position="153"/>
    </location>
</feature>
<dbReference type="SUPFAM" id="SSF103473">
    <property type="entry name" value="MFS general substrate transporter"/>
    <property type="match status" value="1"/>
</dbReference>
<feature type="transmembrane region" description="Helical" evidence="5">
    <location>
        <begin position="239"/>
        <end position="258"/>
    </location>
</feature>
<keyword evidence="8" id="KW-1185">Reference proteome</keyword>
<dbReference type="RefSeq" id="WP_156006545.1">
    <property type="nucleotide sequence ID" value="NZ_CP045483.1"/>
</dbReference>
<dbReference type="InterPro" id="IPR036259">
    <property type="entry name" value="MFS_trans_sf"/>
</dbReference>
<dbReference type="CDD" id="cd17316">
    <property type="entry name" value="MFS_SV2_like"/>
    <property type="match status" value="1"/>
</dbReference>
<dbReference type="Pfam" id="PF07690">
    <property type="entry name" value="MFS_1"/>
    <property type="match status" value="1"/>
</dbReference>
<sequence>MKDYIHATISSTLSWAGNIYDLLLITYVYPYIEAAYSLSYLGISALFALGLIGRVIGGIIFGKYADLIGRKPIMIIGTGGYALFQGLMAISPSAIFLFLFRGLEGIFMGAAWTAGMVIAYEKAPVSVRGLISGIYQSGYGIGYALTGVTYYFFLSNLESSWRLFLVTGSLPLLLLPYIYLKVSESYKMAEKNEKVRYKDYLNVLVKSTIAMSGMFIAYFSVFGNYTTIASHYIHMNNQMLAILMIVANIFLAISFITFGRLADVINKRKLIILGVIGLLVSAPFSVPLFIINPLVSFIATTVFAFSTGFWPLMPLLLADSVPIEVRGFLSGFAYNVGSLMGGLANIILGVIGSIYGISMLDKAIDGFVYFSLILVFLSVITWPKIPQKVSN</sequence>
<evidence type="ECO:0000256" key="1">
    <source>
        <dbReference type="ARBA" id="ARBA00004141"/>
    </source>
</evidence>
<evidence type="ECO:0000256" key="3">
    <source>
        <dbReference type="ARBA" id="ARBA00022989"/>
    </source>
</evidence>
<keyword evidence="3 5" id="KW-1133">Transmembrane helix</keyword>
<feature type="transmembrane region" description="Helical" evidence="5">
    <location>
        <begin position="12"/>
        <end position="32"/>
    </location>
</feature>
<gene>
    <name evidence="7" type="ORF">D1868_06100</name>
</gene>
<evidence type="ECO:0000259" key="6">
    <source>
        <dbReference type="PROSITE" id="PS50850"/>
    </source>
</evidence>
<dbReference type="EMBL" id="CP045483">
    <property type="protein sequence ID" value="QGR19606.1"/>
    <property type="molecule type" value="Genomic_DNA"/>
</dbReference>
<feature type="domain" description="Major facilitator superfamily (MFS) profile" evidence="6">
    <location>
        <begin position="7"/>
        <end position="389"/>
    </location>
</feature>
<dbReference type="OrthoDB" id="117970at2157"/>
<comment type="subcellular location">
    <subcellularLocation>
        <location evidence="1">Membrane</location>
        <topology evidence="1">Multi-pass membrane protein</topology>
    </subcellularLocation>
</comment>
<feature type="transmembrane region" description="Helical" evidence="5">
    <location>
        <begin position="105"/>
        <end position="121"/>
    </location>
</feature>
<feature type="transmembrane region" description="Helical" evidence="5">
    <location>
        <begin position="159"/>
        <end position="180"/>
    </location>
</feature>
<feature type="transmembrane region" description="Helical" evidence="5">
    <location>
        <begin position="270"/>
        <end position="291"/>
    </location>
</feature>
<dbReference type="GO" id="GO:0046943">
    <property type="term" value="F:carboxylic acid transmembrane transporter activity"/>
    <property type="evidence" value="ECO:0007669"/>
    <property type="project" value="TreeGrafter"/>
</dbReference>
<dbReference type="InterPro" id="IPR011701">
    <property type="entry name" value="MFS"/>
</dbReference>
<dbReference type="Gene3D" id="1.20.1250.20">
    <property type="entry name" value="MFS general substrate transporter like domains"/>
    <property type="match status" value="2"/>
</dbReference>
<feature type="transmembrane region" description="Helical" evidence="5">
    <location>
        <begin position="366"/>
        <end position="385"/>
    </location>
</feature>
<dbReference type="InterPro" id="IPR020846">
    <property type="entry name" value="MFS_dom"/>
</dbReference>
<reference evidence="7 8" key="1">
    <citation type="submission" date="2019-10" db="EMBL/GenBank/DDBJ databases">
        <title>Genome Sequences from Six Type Strain Members of the Archaeal Family Sulfolobaceae: Acidianus ambivalens, Acidianus infernus, Metallosphaera prunae, Stygiolobus azoricus, Sulfolobus metallicus, and Sulfurisphaera ohwakuensis.</title>
        <authorList>
            <person name="Counts J.A."/>
            <person name="Kelly R.M."/>
        </authorList>
    </citation>
    <scope>NUCLEOTIDE SEQUENCE [LARGE SCALE GENOMIC DNA]</scope>
    <source>
        <strain evidence="7 8">FC6</strain>
    </source>
</reference>
<name>A0A650CP36_9CREN</name>
<feature type="transmembrane region" description="Helical" evidence="5">
    <location>
        <begin position="200"/>
        <end position="219"/>
    </location>
</feature>
<dbReference type="PANTHER" id="PTHR23508:SF10">
    <property type="entry name" value="CARBOXYLIC ACID TRANSPORTER PROTEIN HOMOLOG"/>
    <property type="match status" value="1"/>
</dbReference>
<keyword evidence="4 5" id="KW-0472">Membrane</keyword>
<keyword evidence="2 5" id="KW-0812">Transmembrane</keyword>
<evidence type="ECO:0000313" key="8">
    <source>
        <dbReference type="Proteomes" id="UP000423396"/>
    </source>
</evidence>
<proteinExistence type="predicted"/>
<dbReference type="PANTHER" id="PTHR23508">
    <property type="entry name" value="CARBOXYLIC ACID TRANSPORTER PROTEIN HOMOLOG"/>
    <property type="match status" value="1"/>
</dbReference>
<accession>A0A650CP36</accession>
<evidence type="ECO:0000256" key="2">
    <source>
        <dbReference type="ARBA" id="ARBA00022692"/>
    </source>
</evidence>
<protein>
    <submittedName>
        <fullName evidence="7">MFS transporter</fullName>
    </submittedName>
</protein>
<evidence type="ECO:0000256" key="4">
    <source>
        <dbReference type="ARBA" id="ARBA00023136"/>
    </source>
</evidence>
<dbReference type="PROSITE" id="PS00217">
    <property type="entry name" value="SUGAR_TRANSPORT_2"/>
    <property type="match status" value="1"/>
</dbReference>
<feature type="transmembrane region" description="Helical" evidence="5">
    <location>
        <begin position="38"/>
        <end position="61"/>
    </location>
</feature>
<evidence type="ECO:0000313" key="7">
    <source>
        <dbReference type="EMBL" id="QGR19606.1"/>
    </source>
</evidence>
<evidence type="ECO:0000256" key="5">
    <source>
        <dbReference type="SAM" id="Phobius"/>
    </source>
</evidence>
<dbReference type="InterPro" id="IPR005829">
    <property type="entry name" value="Sugar_transporter_CS"/>
</dbReference>
<feature type="transmembrane region" description="Helical" evidence="5">
    <location>
        <begin position="73"/>
        <end position="99"/>
    </location>
</feature>
<feature type="transmembrane region" description="Helical" evidence="5">
    <location>
        <begin position="297"/>
        <end position="318"/>
    </location>
</feature>
<feature type="transmembrane region" description="Helical" evidence="5">
    <location>
        <begin position="339"/>
        <end position="360"/>
    </location>
</feature>
<dbReference type="AlphaFoldDB" id="A0A650CP36"/>
<dbReference type="GeneID" id="42798624"/>